<dbReference type="Gene3D" id="3.40.50.300">
    <property type="entry name" value="P-loop containing nucleotide triphosphate hydrolases"/>
    <property type="match status" value="1"/>
</dbReference>
<dbReference type="InterPro" id="IPR011704">
    <property type="entry name" value="ATPase_dyneun-rel_AAA"/>
</dbReference>
<dbReference type="InterPro" id="IPR027417">
    <property type="entry name" value="P-loop_NTPase"/>
</dbReference>
<dbReference type="Pfam" id="PF07728">
    <property type="entry name" value="AAA_5"/>
    <property type="match status" value="1"/>
</dbReference>
<feature type="region of interest" description="Disordered" evidence="1">
    <location>
        <begin position="658"/>
        <end position="690"/>
    </location>
</feature>
<feature type="compositionally biased region" description="Polar residues" evidence="1">
    <location>
        <begin position="666"/>
        <end position="685"/>
    </location>
</feature>
<name>A0A1I0NK84_9EURY</name>
<dbReference type="GO" id="GO:0016887">
    <property type="term" value="F:ATP hydrolysis activity"/>
    <property type="evidence" value="ECO:0007669"/>
    <property type="project" value="InterPro"/>
</dbReference>
<proteinExistence type="predicted"/>
<dbReference type="PANTHER" id="PTHR37291">
    <property type="entry name" value="5-METHYLCYTOSINE-SPECIFIC RESTRICTION ENZYME B"/>
    <property type="match status" value="1"/>
</dbReference>
<dbReference type="SMART" id="SM00382">
    <property type="entry name" value="AAA"/>
    <property type="match status" value="1"/>
</dbReference>
<dbReference type="InterPro" id="IPR003593">
    <property type="entry name" value="AAA+_ATPase"/>
</dbReference>
<keyword evidence="4" id="KW-1185">Reference proteome</keyword>
<gene>
    <name evidence="3" type="ORF">SAMN04487945_0906</name>
</gene>
<dbReference type="Proteomes" id="UP000198518">
    <property type="component" value="Unassembled WGS sequence"/>
</dbReference>
<accession>A0A1I0NK84</accession>
<dbReference type="EMBL" id="FOJA01000001">
    <property type="protein sequence ID" value="SEW01276.1"/>
    <property type="molecule type" value="Genomic_DNA"/>
</dbReference>
<sequence length="834" mass="93074">MWDRMHAASQRGRAEQILSKWDGSIADLAALIETVRDASQYDSDWEDQLGAKATIQELFGHLHIEDYPIINAATESGLAFFGYDTPTSYTDGVEAFEAFLDTYERVVGHATADADHGLTVPIRLEVDQLFNVIDKADESSIEDERSAVATELYDTVLNGTRIGDPSTLDLKDFSDANPTPYWVNQSNEPELIDEYLKAKVDNVWHHDLETVEAGDIILHHYEDELVAYSVATGEHETYTFQGEEFQRIGVDIHWFDDPIIVDAGLKQTLGEDQYRTDEYYVLDSHNNFKQAYLSRLSDDAAEYLLQKAGVSPPEGGSIGPPGGPYVKPENAGTIERQLEQNKQVVFYGPPGTSKTYEAKQFAEWWTRERTSTPPTKPQVRTVTFHPSFSYEDFLEGLTADATDDGTVTYDVEDGVLKRIAADATDALEATPDDESPPPFVLIIDEINRGNLAQIFGEVITLLEADKRTTYEVELAHSGESFTLPPNLYLIGTMNTADQSIALVDTALRRRFRFIDYPPDLDTVLATDASIDRDAAALVHDRASKISDRDRLLGASILAVEELNTRILDAPQLGKGKQLGHTYLMGHDSVPDIVDAWRYDILPQLEEYYFGQTERLRQELLDDTGSIWFDWDTERIQPFTATELYDVLCTLAGIDDPVPLAEDTHSPTDTTNEPAPSSQDGLNDSWANGERTPDTFRERIQHTLTEDNAAKFNTIMDAGEDVAQLDPGRGEQNAKLMVKSDRVNPNVGIVKLEQDGTIGFRWDWLTSNENAVVSPEFVADAATVFESIPEYTHDWNVEAESSESPELAVDDLSMDDAEALAAAIRKFVDRAAEHE</sequence>
<dbReference type="AlphaFoldDB" id="A0A1I0NK84"/>
<reference evidence="3 4" key="1">
    <citation type="submission" date="2016-10" db="EMBL/GenBank/DDBJ databases">
        <authorList>
            <person name="de Groot N.N."/>
        </authorList>
    </citation>
    <scope>NUCLEOTIDE SEQUENCE [LARGE SCALE GENOMIC DNA]</scope>
    <source>
        <strain evidence="3 4">CGMCC 1.5337</strain>
    </source>
</reference>
<dbReference type="STRING" id="355548.SAMN04487945_0906"/>
<dbReference type="PANTHER" id="PTHR37291:SF1">
    <property type="entry name" value="TYPE IV METHYL-DIRECTED RESTRICTION ENZYME ECOKMCRB SUBUNIT"/>
    <property type="match status" value="1"/>
</dbReference>
<dbReference type="GO" id="GO:0005524">
    <property type="term" value="F:ATP binding"/>
    <property type="evidence" value="ECO:0007669"/>
    <property type="project" value="InterPro"/>
</dbReference>
<feature type="domain" description="AAA+ ATPase" evidence="2">
    <location>
        <begin position="340"/>
        <end position="521"/>
    </location>
</feature>
<evidence type="ECO:0000256" key="1">
    <source>
        <dbReference type="SAM" id="MobiDB-lite"/>
    </source>
</evidence>
<dbReference type="InterPro" id="IPR052934">
    <property type="entry name" value="Methyl-DNA_Rec/Restrict_Enz"/>
</dbReference>
<protein>
    <submittedName>
        <fullName evidence="3">AAA domain (Dynein-related subfamily)</fullName>
    </submittedName>
</protein>
<evidence type="ECO:0000259" key="2">
    <source>
        <dbReference type="SMART" id="SM00382"/>
    </source>
</evidence>
<evidence type="ECO:0000313" key="4">
    <source>
        <dbReference type="Proteomes" id="UP000198518"/>
    </source>
</evidence>
<dbReference type="SUPFAM" id="SSF52540">
    <property type="entry name" value="P-loop containing nucleoside triphosphate hydrolases"/>
    <property type="match status" value="1"/>
</dbReference>
<evidence type="ECO:0000313" key="3">
    <source>
        <dbReference type="EMBL" id="SEW01276.1"/>
    </source>
</evidence>
<organism evidence="3 4">
    <name type="scientific">Halobacterium jilantaiense</name>
    <dbReference type="NCBI Taxonomy" id="355548"/>
    <lineage>
        <taxon>Archaea</taxon>
        <taxon>Methanobacteriati</taxon>
        <taxon>Methanobacteriota</taxon>
        <taxon>Stenosarchaea group</taxon>
        <taxon>Halobacteria</taxon>
        <taxon>Halobacteriales</taxon>
        <taxon>Halobacteriaceae</taxon>
        <taxon>Halobacterium</taxon>
    </lineage>
</organism>